<dbReference type="InterPro" id="IPR043504">
    <property type="entry name" value="Peptidase_S1_PA_chymotrypsin"/>
</dbReference>
<proteinExistence type="predicted"/>
<dbReference type="Pfam" id="PF00089">
    <property type="entry name" value="Trypsin"/>
    <property type="match status" value="1"/>
</dbReference>
<evidence type="ECO:0000313" key="7">
    <source>
        <dbReference type="EMBL" id="CAH2097977.1"/>
    </source>
</evidence>
<dbReference type="InterPro" id="IPR009003">
    <property type="entry name" value="Peptidase_S1_PA"/>
</dbReference>
<dbReference type="InterPro" id="IPR050430">
    <property type="entry name" value="Peptidase_S1"/>
</dbReference>
<dbReference type="PANTHER" id="PTHR24276">
    <property type="entry name" value="POLYSERASE-RELATED"/>
    <property type="match status" value="1"/>
</dbReference>
<dbReference type="EMBL" id="CAKOGL010000018">
    <property type="protein sequence ID" value="CAH2097977.1"/>
    <property type="molecule type" value="Genomic_DNA"/>
</dbReference>
<accession>A0AAU9UG02</accession>
<dbReference type="PANTHER" id="PTHR24276:SF91">
    <property type="entry name" value="AT26814P-RELATED"/>
    <property type="match status" value="1"/>
</dbReference>
<dbReference type="GO" id="GO:0004252">
    <property type="term" value="F:serine-type endopeptidase activity"/>
    <property type="evidence" value="ECO:0007669"/>
    <property type="project" value="InterPro"/>
</dbReference>
<evidence type="ECO:0000313" key="8">
    <source>
        <dbReference type="Proteomes" id="UP001153954"/>
    </source>
</evidence>
<gene>
    <name evidence="7" type="ORF">EEDITHA_LOCUS13138</name>
</gene>
<keyword evidence="5" id="KW-0732">Signal</keyword>
<feature type="domain" description="Peptidase S1" evidence="6">
    <location>
        <begin position="204"/>
        <end position="445"/>
    </location>
</feature>
<reference evidence="7" key="1">
    <citation type="submission" date="2022-03" db="EMBL/GenBank/DDBJ databases">
        <authorList>
            <person name="Tunstrom K."/>
        </authorList>
    </citation>
    <scope>NUCLEOTIDE SEQUENCE</scope>
</reference>
<feature type="chain" id="PRO_5043639403" description="Peptidase S1 domain-containing protein" evidence="5">
    <location>
        <begin position="23"/>
        <end position="732"/>
    </location>
</feature>
<evidence type="ECO:0000259" key="6">
    <source>
        <dbReference type="PROSITE" id="PS50240"/>
    </source>
</evidence>
<dbReference type="Proteomes" id="UP001153954">
    <property type="component" value="Unassembled WGS sequence"/>
</dbReference>
<keyword evidence="3" id="KW-0720">Serine protease</keyword>
<organism evidence="7 8">
    <name type="scientific">Euphydryas editha</name>
    <name type="common">Edith's checkerspot</name>
    <dbReference type="NCBI Taxonomy" id="104508"/>
    <lineage>
        <taxon>Eukaryota</taxon>
        <taxon>Metazoa</taxon>
        <taxon>Ecdysozoa</taxon>
        <taxon>Arthropoda</taxon>
        <taxon>Hexapoda</taxon>
        <taxon>Insecta</taxon>
        <taxon>Pterygota</taxon>
        <taxon>Neoptera</taxon>
        <taxon>Endopterygota</taxon>
        <taxon>Lepidoptera</taxon>
        <taxon>Glossata</taxon>
        <taxon>Ditrysia</taxon>
        <taxon>Papilionoidea</taxon>
        <taxon>Nymphalidae</taxon>
        <taxon>Nymphalinae</taxon>
        <taxon>Euphydryas</taxon>
    </lineage>
</organism>
<keyword evidence="2" id="KW-0378">Hydrolase</keyword>
<dbReference type="SUPFAM" id="SSF50494">
    <property type="entry name" value="Trypsin-like serine proteases"/>
    <property type="match status" value="1"/>
</dbReference>
<sequence length="732" mass="83479">MVSINSFIFSCTVAIFFEFGQSLVKLAVDNKDTTTTEAIIHNTIYNLFKTLNINKVSEKPSLKEYYTLNNYFTSFTLESNKNVNEIVRLTKVNSDKEASLVDTINDVLGEDDLETPKTETDDLDINVVGFIHKFLIDLQQLTKEFDINNVYVNVNPDVLKLLKHSNGKIMDDISREEIELSLNKSDDSYVTSDNEYWEPSGRRIYKGERTKIKHFPFMASIQIFNDFNCAGSIIKSDLIITASSCLQLAWNNRLFRENPAFLSVRVGSSFYNGGGEVIAVIEVYFHPGYNPKTLKNNICLLRLARQIKFRRKERKVKKIDFDRHDSNLPYNTPGVTVIGWGAKEHSPVVGNPWKNIISYAVLDVYPLRDCQDIYSREYVTMKNFCAGFLSRGGGACNRDVGGPGIVDGKLMGVISFGSPVCGTPDSPTVFTKLGYYTDWIEEIMEQDVPVSKKRTTLKPTFNYEFITQTQPQHTTFKIPPITGKTMSPIPISQIDSLRVIDEKVFKEFLETMFNSKEIKEYNDIIKDDDDLSVNNDDNKNLDKVNLDETGFVTETQNIEGPHTQILDVSDNENDKASFDTAYTVLDQDNNPYADEYDKSKEINNENLERIVKEEFKVSSGAVNDTKKSVSEINGRNDDVNEYLSEKENNFQMFKEDKTKDKDNEGLSIPDDIFEDLTRAKENAVGVLPESVLYELLSEVIKDEVENININIYYGFIFVKLKYGTTMVIQKYF</sequence>
<protein>
    <recommendedName>
        <fullName evidence="6">Peptidase S1 domain-containing protein</fullName>
    </recommendedName>
</protein>
<evidence type="ECO:0000256" key="1">
    <source>
        <dbReference type="ARBA" id="ARBA00022670"/>
    </source>
</evidence>
<keyword evidence="4" id="KW-1015">Disulfide bond</keyword>
<evidence type="ECO:0000256" key="2">
    <source>
        <dbReference type="ARBA" id="ARBA00022801"/>
    </source>
</evidence>
<dbReference type="GO" id="GO:0006508">
    <property type="term" value="P:proteolysis"/>
    <property type="evidence" value="ECO:0007669"/>
    <property type="project" value="UniProtKB-KW"/>
</dbReference>
<feature type="signal peptide" evidence="5">
    <location>
        <begin position="1"/>
        <end position="22"/>
    </location>
</feature>
<evidence type="ECO:0000256" key="3">
    <source>
        <dbReference type="ARBA" id="ARBA00022825"/>
    </source>
</evidence>
<dbReference type="AlphaFoldDB" id="A0AAU9UG02"/>
<dbReference type="SMART" id="SM00020">
    <property type="entry name" value="Tryp_SPc"/>
    <property type="match status" value="1"/>
</dbReference>
<keyword evidence="1" id="KW-0645">Protease</keyword>
<evidence type="ECO:0000256" key="5">
    <source>
        <dbReference type="SAM" id="SignalP"/>
    </source>
</evidence>
<evidence type="ECO:0000256" key="4">
    <source>
        <dbReference type="ARBA" id="ARBA00023157"/>
    </source>
</evidence>
<keyword evidence="8" id="KW-1185">Reference proteome</keyword>
<dbReference type="Gene3D" id="2.40.10.10">
    <property type="entry name" value="Trypsin-like serine proteases"/>
    <property type="match status" value="1"/>
</dbReference>
<name>A0AAU9UG02_EUPED</name>
<comment type="caution">
    <text evidence="7">The sequence shown here is derived from an EMBL/GenBank/DDBJ whole genome shotgun (WGS) entry which is preliminary data.</text>
</comment>
<dbReference type="CDD" id="cd00190">
    <property type="entry name" value="Tryp_SPc"/>
    <property type="match status" value="1"/>
</dbReference>
<dbReference type="PROSITE" id="PS50240">
    <property type="entry name" value="TRYPSIN_DOM"/>
    <property type="match status" value="1"/>
</dbReference>
<dbReference type="InterPro" id="IPR001254">
    <property type="entry name" value="Trypsin_dom"/>
</dbReference>